<protein>
    <recommendedName>
        <fullName evidence="3">Nuclear transport factor 2 family protein</fullName>
    </recommendedName>
</protein>
<proteinExistence type="predicted"/>
<dbReference type="EMBL" id="QKYN01000054">
    <property type="protein sequence ID" value="RAG84990.1"/>
    <property type="molecule type" value="Genomic_DNA"/>
</dbReference>
<evidence type="ECO:0008006" key="3">
    <source>
        <dbReference type="Google" id="ProtNLM"/>
    </source>
</evidence>
<name>A0A2X0KDJ2_9ACTN</name>
<gene>
    <name evidence="1" type="ORF">DN069_14135</name>
</gene>
<dbReference type="OrthoDB" id="3871936at2"/>
<keyword evidence="2" id="KW-1185">Reference proteome</keyword>
<dbReference type="AlphaFoldDB" id="A0A2X0KDJ2"/>
<sequence length="121" mass="13479">MGVVRGGSPESAVDRVADFYGAYIDAVADGTDHLPDQLRAHYLTKNLQLELETWEKTNHADGVLRAQDVPLHWEVRYHDAGAGHVFTTVMLTWGSAKHPTYTRLMVASELHTKLISDIRPA</sequence>
<reference evidence="1 2" key="1">
    <citation type="submission" date="2018-06" db="EMBL/GenBank/DDBJ databases">
        <title>Streptacidiphilus pinicola sp. nov., isolated from pine grove soil.</title>
        <authorList>
            <person name="Roh S.G."/>
            <person name="Park S."/>
            <person name="Kim M.-K."/>
            <person name="Yun B.-R."/>
            <person name="Park J."/>
            <person name="Kim M.J."/>
            <person name="Kim Y.S."/>
            <person name="Kim S.B."/>
        </authorList>
    </citation>
    <scope>NUCLEOTIDE SEQUENCE [LARGE SCALE GENOMIC DNA]</scope>
    <source>
        <strain evidence="1 2">MMS16-CNU450</strain>
    </source>
</reference>
<accession>A0A2X0KDJ2</accession>
<comment type="caution">
    <text evidence="1">The sequence shown here is derived from an EMBL/GenBank/DDBJ whole genome shotgun (WGS) entry which is preliminary data.</text>
</comment>
<organism evidence="1 2">
    <name type="scientific">Streptacidiphilus pinicola</name>
    <dbReference type="NCBI Taxonomy" id="2219663"/>
    <lineage>
        <taxon>Bacteria</taxon>
        <taxon>Bacillati</taxon>
        <taxon>Actinomycetota</taxon>
        <taxon>Actinomycetes</taxon>
        <taxon>Kitasatosporales</taxon>
        <taxon>Streptomycetaceae</taxon>
        <taxon>Streptacidiphilus</taxon>
    </lineage>
</organism>
<dbReference type="Gene3D" id="3.10.450.50">
    <property type="match status" value="1"/>
</dbReference>
<evidence type="ECO:0000313" key="1">
    <source>
        <dbReference type="EMBL" id="RAG84990.1"/>
    </source>
</evidence>
<evidence type="ECO:0000313" key="2">
    <source>
        <dbReference type="Proteomes" id="UP000248889"/>
    </source>
</evidence>
<dbReference type="Proteomes" id="UP000248889">
    <property type="component" value="Unassembled WGS sequence"/>
</dbReference>